<dbReference type="SUPFAM" id="SSF51306">
    <property type="entry name" value="LexA/Signal peptidase"/>
    <property type="match status" value="1"/>
</dbReference>
<evidence type="ECO:0000313" key="3">
    <source>
        <dbReference type="Proteomes" id="UP000198290"/>
    </source>
</evidence>
<dbReference type="Pfam" id="PF00717">
    <property type="entry name" value="Peptidase_S24"/>
    <property type="match status" value="1"/>
</dbReference>
<dbReference type="InterPro" id="IPR036286">
    <property type="entry name" value="LexA/Signal_pep-like_sf"/>
</dbReference>
<dbReference type="CDD" id="cd06529">
    <property type="entry name" value="S24_LexA-like"/>
    <property type="match status" value="1"/>
</dbReference>
<evidence type="ECO:0000313" key="2">
    <source>
        <dbReference type="EMBL" id="BBF85811.1"/>
    </source>
</evidence>
<evidence type="ECO:0000259" key="1">
    <source>
        <dbReference type="Pfam" id="PF00717"/>
    </source>
</evidence>
<keyword evidence="3" id="KW-1185">Reference proteome</keyword>
<dbReference type="OrthoDB" id="9802364at2"/>
<dbReference type="Proteomes" id="UP000198290">
    <property type="component" value="Chromosome"/>
</dbReference>
<proteinExistence type="predicted"/>
<dbReference type="PANTHER" id="PTHR33516">
    <property type="entry name" value="LEXA REPRESSOR"/>
    <property type="match status" value="1"/>
</dbReference>
<organism evidence="2 3">
    <name type="scientific">Aquitalea magnusonii</name>
    <dbReference type="NCBI Taxonomy" id="332411"/>
    <lineage>
        <taxon>Bacteria</taxon>
        <taxon>Pseudomonadati</taxon>
        <taxon>Pseudomonadota</taxon>
        <taxon>Betaproteobacteria</taxon>
        <taxon>Neisseriales</taxon>
        <taxon>Chromobacteriaceae</taxon>
        <taxon>Aquitalea</taxon>
    </lineage>
</organism>
<dbReference type="AlphaFoldDB" id="A0A3G9GHS3"/>
<dbReference type="STRING" id="332411.VI06_00025"/>
<name>A0A3G9GHS3_9NEIS</name>
<reference evidence="2 3" key="2">
    <citation type="journal article" date="2017" name="Genome Announc.">
        <title>Draft genome sequence of Aquitalea magnusonii strain H3, a plant growth-promoting bacterium of duckweed Lemna minor.</title>
        <authorList>
            <person name="Ishizawa H."/>
            <person name="Kuroda M."/>
            <person name="Ike M."/>
        </authorList>
    </citation>
    <scope>NUCLEOTIDE SEQUENCE [LARGE SCALE GENOMIC DNA]</scope>
    <source>
        <strain evidence="2 3">H3</strain>
    </source>
</reference>
<dbReference type="InterPro" id="IPR015927">
    <property type="entry name" value="Peptidase_S24_S26A/B/C"/>
</dbReference>
<reference evidence="3" key="3">
    <citation type="journal article" date="2017" name="Plant Physiol. Biochem.">
        <title>Differential oxidative and antioxidative response of duckweed Lemna minor toward plant growth promoting/inhibiting bacteria.</title>
        <authorList>
            <person name="Ishizawa H."/>
            <person name="Kuroda M."/>
            <person name="Morikawa M."/>
            <person name="Ike M."/>
        </authorList>
    </citation>
    <scope>NUCLEOTIDE SEQUENCE [LARGE SCALE GENOMIC DNA]</scope>
    <source>
        <strain evidence="3">H3</strain>
    </source>
</reference>
<dbReference type="EMBL" id="AP018823">
    <property type="protein sequence ID" value="BBF85811.1"/>
    <property type="molecule type" value="Genomic_DNA"/>
</dbReference>
<dbReference type="PANTHER" id="PTHR33516:SF2">
    <property type="entry name" value="LEXA REPRESSOR-RELATED"/>
    <property type="match status" value="1"/>
</dbReference>
<gene>
    <name evidence="2" type="ORF">DLM_2196</name>
</gene>
<accession>A0A3G9GHS3</accession>
<dbReference type="RefSeq" id="WP_089086305.1">
    <property type="nucleotide sequence ID" value="NZ_AP018823.1"/>
</dbReference>
<reference evidence="3" key="1">
    <citation type="journal article" date="2017" name="Biotechnol. Biofuels">
        <title>Evaluation of environmental bacterial communities as a factor affecting the growth of duckweed Lemna minor.</title>
        <authorList>
            <person name="Ishizawa H."/>
            <person name="Kuroda M."/>
            <person name="Morikawa M."/>
            <person name="Ike M."/>
        </authorList>
    </citation>
    <scope>NUCLEOTIDE SEQUENCE [LARGE SCALE GENOMIC DNA]</scope>
    <source>
        <strain evidence="3">H3</strain>
    </source>
</reference>
<dbReference type="Gene3D" id="2.10.109.10">
    <property type="entry name" value="Umud Fragment, subunit A"/>
    <property type="match status" value="1"/>
</dbReference>
<protein>
    <submittedName>
        <fullName evidence="2">Error-prone repair protein UmuD</fullName>
    </submittedName>
</protein>
<dbReference type="InterPro" id="IPR050077">
    <property type="entry name" value="LexA_repressor"/>
</dbReference>
<dbReference type="InterPro" id="IPR039418">
    <property type="entry name" value="LexA-like"/>
</dbReference>
<dbReference type="KEGG" id="amah:DLM_2196"/>
<feature type="domain" description="Peptidase S24/S26A/S26B/S26C" evidence="1">
    <location>
        <begin position="16"/>
        <end position="131"/>
    </location>
</feature>
<sequence>MHYPIPLSRSSPLRIPLMADSVRAGFPSPADDYVQDNINLNTLLVDDPDCTFLMMASNDAIHGIFKGDYVLIDKARTPVHGNVVVAAHEDGFVLRRLHKQQGLLALLADAPGYPMIPAEGDYTLQIWGVVIAVVRRLV</sequence>